<keyword evidence="2" id="KW-1185">Reference proteome</keyword>
<protein>
    <recommendedName>
        <fullName evidence="3">Transposase</fullName>
    </recommendedName>
</protein>
<comment type="caution">
    <text evidence="1">The sequence shown here is derived from an EMBL/GenBank/DDBJ whole genome shotgun (WGS) entry which is preliminary data.</text>
</comment>
<organism evidence="1 2">
    <name type="scientific">Acetobacter sicerae</name>
    <dbReference type="NCBI Taxonomy" id="85325"/>
    <lineage>
        <taxon>Bacteria</taxon>
        <taxon>Pseudomonadati</taxon>
        <taxon>Pseudomonadota</taxon>
        <taxon>Alphaproteobacteria</taxon>
        <taxon>Acetobacterales</taxon>
        <taxon>Acetobacteraceae</taxon>
        <taxon>Acetobacter</taxon>
    </lineage>
</organism>
<evidence type="ECO:0000313" key="1">
    <source>
        <dbReference type="EMBL" id="MCE0745036.1"/>
    </source>
</evidence>
<dbReference type="Proteomes" id="UP001521074">
    <property type="component" value="Unassembled WGS sequence"/>
</dbReference>
<dbReference type="RefSeq" id="WP_232878757.1">
    <property type="nucleotide sequence ID" value="NZ_JAJSOJ010000058.1"/>
</dbReference>
<proteinExistence type="predicted"/>
<evidence type="ECO:0008006" key="3">
    <source>
        <dbReference type="Google" id="ProtNLM"/>
    </source>
</evidence>
<sequence>MTWKPTPHHIEHSVASWLTMDRVLIDQASDWLATDPVTLRPAYRKFDLTCLWSIADEFEL</sequence>
<name>A0ABS8VYQ4_9PROT</name>
<gene>
    <name evidence="1" type="ORF">LWC05_14245</name>
</gene>
<accession>A0ABS8VYQ4</accession>
<reference evidence="1 2" key="1">
    <citation type="submission" date="2021-12" db="EMBL/GenBank/DDBJ databases">
        <title>Genome sequence of Acetobacter sicerae DmPark20a_162.</title>
        <authorList>
            <person name="Chaston J.M."/>
        </authorList>
    </citation>
    <scope>NUCLEOTIDE SEQUENCE [LARGE SCALE GENOMIC DNA]</scope>
    <source>
        <strain evidence="1 2">DmPark20a_162</strain>
    </source>
</reference>
<evidence type="ECO:0000313" key="2">
    <source>
        <dbReference type="Proteomes" id="UP001521074"/>
    </source>
</evidence>
<dbReference type="EMBL" id="JAJSOJ010000058">
    <property type="protein sequence ID" value="MCE0745036.1"/>
    <property type="molecule type" value="Genomic_DNA"/>
</dbReference>